<comment type="caution">
    <text evidence="2">The sequence shown here is derived from an EMBL/GenBank/DDBJ whole genome shotgun (WGS) entry which is preliminary data.</text>
</comment>
<name>A0A7Y7QZN6_9SPHN</name>
<dbReference type="RefSeq" id="WP_156477942.1">
    <property type="nucleotide sequence ID" value="NZ_JABEOV010000038.1"/>
</dbReference>
<sequence length="87" mass="9656">MANIPISQWLQPGSFRPVWATFVLGAANVEVTRVSEDCPAYFERRTNEELTLAKSVDDLTLKARHLNRAAYFAAAGERARDTVETSG</sequence>
<proteinExistence type="predicted"/>
<organism evidence="2 3">
    <name type="scientific">Sphingomonas sanguinis</name>
    <dbReference type="NCBI Taxonomy" id="33051"/>
    <lineage>
        <taxon>Bacteria</taxon>
        <taxon>Pseudomonadati</taxon>
        <taxon>Pseudomonadota</taxon>
        <taxon>Alphaproteobacteria</taxon>
        <taxon>Sphingomonadales</taxon>
        <taxon>Sphingomonadaceae</taxon>
        <taxon>Sphingomonas</taxon>
    </lineage>
</organism>
<evidence type="ECO:0000313" key="2">
    <source>
        <dbReference type="EMBL" id="NVP33411.1"/>
    </source>
</evidence>
<evidence type="ECO:0000313" key="4">
    <source>
        <dbReference type="Proteomes" id="UP000557656"/>
    </source>
</evidence>
<evidence type="ECO:0000313" key="3">
    <source>
        <dbReference type="Proteomes" id="UP000531581"/>
    </source>
</evidence>
<dbReference type="EMBL" id="JABEOV010000038">
    <property type="protein sequence ID" value="NNG55581.1"/>
    <property type="molecule type" value="Genomic_DNA"/>
</dbReference>
<gene>
    <name evidence="1" type="ORF">HKX05_19755</name>
    <name evidence="2" type="ORF">HLV41_20455</name>
</gene>
<accession>A0A7Y7QZN6</accession>
<keyword evidence="4" id="KW-1185">Reference proteome</keyword>
<reference evidence="3 4" key="1">
    <citation type="submission" date="2020-05" db="EMBL/GenBank/DDBJ databases">
        <title>Draft Genome Sequences of Sphingomonas sp. Isolated from the International Space Station.</title>
        <authorList>
            <person name="Bijlani S."/>
            <person name="Singh N.K."/>
            <person name="Mason C.E."/>
            <person name="Wang C.C."/>
            <person name="Venkateswaran K."/>
        </authorList>
    </citation>
    <scope>NUCLEOTIDE SEQUENCE [LARGE SCALE GENOMIC DNA]</scope>
    <source>
        <strain evidence="1 4">IIF7SW-B5</strain>
        <strain evidence="2">ISS-IIF7SWP</strain>
    </source>
</reference>
<dbReference type="Proteomes" id="UP000557656">
    <property type="component" value="Unassembled WGS sequence"/>
</dbReference>
<dbReference type="EMBL" id="JABYQV010000039">
    <property type="protein sequence ID" value="NVP33411.1"/>
    <property type="molecule type" value="Genomic_DNA"/>
</dbReference>
<evidence type="ECO:0000313" key="1">
    <source>
        <dbReference type="EMBL" id="NNG55581.1"/>
    </source>
</evidence>
<dbReference type="AlphaFoldDB" id="A0A7Y7QZN6"/>
<protein>
    <submittedName>
        <fullName evidence="2">Uncharacterized protein</fullName>
    </submittedName>
</protein>
<dbReference type="GeneID" id="78488355"/>
<dbReference type="Proteomes" id="UP000531581">
    <property type="component" value="Unassembled WGS sequence"/>
</dbReference>